<dbReference type="AlphaFoldDB" id="A0A165RG83"/>
<name>A0A165RG83_9AGAM</name>
<dbReference type="EMBL" id="KV425582">
    <property type="protein sequence ID" value="KZT23766.1"/>
    <property type="molecule type" value="Genomic_DNA"/>
</dbReference>
<gene>
    <name evidence="1" type="ORF">NEOLEDRAFT_1068783</name>
</gene>
<proteinExistence type="predicted"/>
<feature type="non-terminal residue" evidence="1">
    <location>
        <position position="77"/>
    </location>
</feature>
<dbReference type="Proteomes" id="UP000076761">
    <property type="component" value="Unassembled WGS sequence"/>
</dbReference>
<dbReference type="STRING" id="1314782.A0A165RG83"/>
<organism evidence="1 2">
    <name type="scientific">Neolentinus lepideus HHB14362 ss-1</name>
    <dbReference type="NCBI Taxonomy" id="1314782"/>
    <lineage>
        <taxon>Eukaryota</taxon>
        <taxon>Fungi</taxon>
        <taxon>Dikarya</taxon>
        <taxon>Basidiomycota</taxon>
        <taxon>Agaricomycotina</taxon>
        <taxon>Agaricomycetes</taxon>
        <taxon>Gloeophyllales</taxon>
        <taxon>Gloeophyllaceae</taxon>
        <taxon>Neolentinus</taxon>
    </lineage>
</organism>
<dbReference type="InParanoid" id="A0A165RG83"/>
<dbReference type="OrthoDB" id="3596986at2759"/>
<keyword evidence="2" id="KW-1185">Reference proteome</keyword>
<accession>A0A165RG83</accession>
<protein>
    <submittedName>
        <fullName evidence="1">Uncharacterized protein</fullName>
    </submittedName>
</protein>
<reference evidence="1 2" key="1">
    <citation type="journal article" date="2016" name="Mol. Biol. Evol.">
        <title>Comparative Genomics of Early-Diverging Mushroom-Forming Fungi Provides Insights into the Origins of Lignocellulose Decay Capabilities.</title>
        <authorList>
            <person name="Nagy L.G."/>
            <person name="Riley R."/>
            <person name="Tritt A."/>
            <person name="Adam C."/>
            <person name="Daum C."/>
            <person name="Floudas D."/>
            <person name="Sun H."/>
            <person name="Yadav J.S."/>
            <person name="Pangilinan J."/>
            <person name="Larsson K.H."/>
            <person name="Matsuura K."/>
            <person name="Barry K."/>
            <person name="Labutti K."/>
            <person name="Kuo R."/>
            <person name="Ohm R.A."/>
            <person name="Bhattacharya S.S."/>
            <person name="Shirouzu T."/>
            <person name="Yoshinaga Y."/>
            <person name="Martin F.M."/>
            <person name="Grigoriev I.V."/>
            <person name="Hibbett D.S."/>
        </authorList>
    </citation>
    <scope>NUCLEOTIDE SEQUENCE [LARGE SCALE GENOMIC DNA]</scope>
    <source>
        <strain evidence="1 2">HHB14362 ss-1</strain>
    </source>
</reference>
<evidence type="ECO:0000313" key="1">
    <source>
        <dbReference type="EMBL" id="KZT23766.1"/>
    </source>
</evidence>
<sequence length="77" mass="8456">MQTNSEVAPGLKGNGKRRIWGGGISEEHAGTLGLTARIYTDDSDLFLCALHAGFITWSGARRARREGRDMKIVVRIL</sequence>
<evidence type="ECO:0000313" key="2">
    <source>
        <dbReference type="Proteomes" id="UP000076761"/>
    </source>
</evidence>